<organism evidence="1 2">
    <name type="scientific">Leclercia adecarboxylata</name>
    <dbReference type="NCBI Taxonomy" id="83655"/>
    <lineage>
        <taxon>Bacteria</taxon>
        <taxon>Pseudomonadati</taxon>
        <taxon>Pseudomonadota</taxon>
        <taxon>Gammaproteobacteria</taxon>
        <taxon>Enterobacterales</taxon>
        <taxon>Enterobacteriaceae</taxon>
        <taxon>Leclercia</taxon>
    </lineage>
</organism>
<sequence length="35" mass="3956">MATKFQLQPKPTFKANVTIPRAGDDDGRAYLYFPP</sequence>
<dbReference type="AlphaFoldDB" id="A0A4V6JIU4"/>
<accession>A0A4V6JIU4</accession>
<dbReference type="EMBL" id="LR590464">
    <property type="protein sequence ID" value="VTP69583.1"/>
    <property type="molecule type" value="Genomic_DNA"/>
</dbReference>
<protein>
    <submittedName>
        <fullName evidence="1">Uncharacterized protein</fullName>
    </submittedName>
</protein>
<dbReference type="Pfam" id="PF08748">
    <property type="entry name" value="Phage_TAC_4"/>
    <property type="match status" value="1"/>
</dbReference>
<evidence type="ECO:0000313" key="1">
    <source>
        <dbReference type="EMBL" id="VTP69583.1"/>
    </source>
</evidence>
<dbReference type="InterPro" id="IPR014859">
    <property type="entry name" value="Phage_TAC_4"/>
</dbReference>
<proteinExistence type="predicted"/>
<evidence type="ECO:0000313" key="2">
    <source>
        <dbReference type="Proteomes" id="UP000310719"/>
    </source>
</evidence>
<dbReference type="Proteomes" id="UP000310719">
    <property type="component" value="Chromosome"/>
</dbReference>
<gene>
    <name evidence="1" type="ORF">NCTC13032_04462</name>
</gene>
<reference evidence="1 2" key="1">
    <citation type="submission" date="2019-05" db="EMBL/GenBank/DDBJ databases">
        <authorList>
            <consortium name="Pathogen Informatics"/>
        </authorList>
    </citation>
    <scope>NUCLEOTIDE SEQUENCE [LARGE SCALE GENOMIC DNA]</scope>
    <source>
        <strain evidence="1 2">NCTC13032</strain>
    </source>
</reference>
<name>A0A4V6JIU4_9ENTR</name>